<gene>
    <name evidence="1" type="ORF">MC7420_1500</name>
</gene>
<dbReference type="Proteomes" id="UP000003835">
    <property type="component" value="Unassembled WGS sequence"/>
</dbReference>
<dbReference type="AlphaFoldDB" id="B4VRV3"/>
<dbReference type="STRING" id="118168.MC7420_1500"/>
<reference evidence="1 2" key="1">
    <citation type="submission" date="2008-07" db="EMBL/GenBank/DDBJ databases">
        <authorList>
            <person name="Tandeau de Marsac N."/>
            <person name="Ferriera S."/>
            <person name="Johnson J."/>
            <person name="Kravitz S."/>
            <person name="Beeson K."/>
            <person name="Sutton G."/>
            <person name="Rogers Y.-H."/>
            <person name="Friedman R."/>
            <person name="Frazier M."/>
            <person name="Venter J.C."/>
        </authorList>
    </citation>
    <scope>NUCLEOTIDE SEQUENCE [LARGE SCALE GENOMIC DNA]</scope>
    <source>
        <strain evidence="1 2">PCC 7420</strain>
    </source>
</reference>
<dbReference type="EMBL" id="DS989849">
    <property type="protein sequence ID" value="EDX75582.1"/>
    <property type="molecule type" value="Genomic_DNA"/>
</dbReference>
<dbReference type="RefSeq" id="WP_006101289.1">
    <property type="nucleotide sequence ID" value="NZ_DS989849.1"/>
</dbReference>
<protein>
    <submittedName>
        <fullName evidence="1">Uncharacterized protein</fullName>
    </submittedName>
</protein>
<dbReference type="HOGENOM" id="CLU_3006406_0_0_3"/>
<accession>B4VRV3</accession>
<evidence type="ECO:0000313" key="2">
    <source>
        <dbReference type="Proteomes" id="UP000003835"/>
    </source>
</evidence>
<sequence length="56" mass="6298">MTHSGSLPNRVAEWHPLYLPIALDQSGIMAIKIIKKGICQGFVAKLKLKTAYRLFE</sequence>
<organism evidence="1 2">
    <name type="scientific">Coleofasciculus chthonoplastes PCC 7420</name>
    <dbReference type="NCBI Taxonomy" id="118168"/>
    <lineage>
        <taxon>Bacteria</taxon>
        <taxon>Bacillati</taxon>
        <taxon>Cyanobacteriota</taxon>
        <taxon>Cyanophyceae</taxon>
        <taxon>Coleofasciculales</taxon>
        <taxon>Coleofasciculaceae</taxon>
        <taxon>Coleofasciculus</taxon>
    </lineage>
</organism>
<evidence type="ECO:0000313" key="1">
    <source>
        <dbReference type="EMBL" id="EDX75582.1"/>
    </source>
</evidence>
<proteinExistence type="predicted"/>
<keyword evidence="2" id="KW-1185">Reference proteome</keyword>
<name>B4VRV3_9CYAN</name>